<dbReference type="InterPro" id="IPR000731">
    <property type="entry name" value="SSD"/>
</dbReference>
<comment type="caution">
    <text evidence="9">The sequence shown here is derived from an EMBL/GenBank/DDBJ whole genome shotgun (WGS) entry which is preliminary data.</text>
</comment>
<dbReference type="SUPFAM" id="SSF82866">
    <property type="entry name" value="Multidrug efflux transporter AcrB transmembrane domain"/>
    <property type="match status" value="1"/>
</dbReference>
<keyword evidence="3 7" id="KW-1133">Transmembrane helix</keyword>
<dbReference type="AlphaFoldDB" id="A0A8S3Z3S9"/>
<evidence type="ECO:0000256" key="4">
    <source>
        <dbReference type="ARBA" id="ARBA00023136"/>
    </source>
</evidence>
<dbReference type="GO" id="GO:0022857">
    <property type="term" value="F:transmembrane transporter activity"/>
    <property type="evidence" value="ECO:0007669"/>
    <property type="project" value="TreeGrafter"/>
</dbReference>
<sequence>MFVFYDMWRITACMDLQTVEQRFTYCYKHASMSMLITSFTTAAAFASNIFTPLFGISSFAIFTTILVIINYLSAILFFPICVIVYHKHLAQLPWPWQIFFPPPVRQQPKTKRPNVIVRFFKGPLYRFVTHRVGKWILILSTTLT</sequence>
<evidence type="ECO:0000256" key="6">
    <source>
        <dbReference type="ARBA" id="ARBA00038046"/>
    </source>
</evidence>
<feature type="transmembrane region" description="Helical" evidence="7">
    <location>
        <begin position="32"/>
        <end position="53"/>
    </location>
</feature>
<feature type="domain" description="SSD" evidence="8">
    <location>
        <begin position="1"/>
        <end position="84"/>
    </location>
</feature>
<dbReference type="OrthoDB" id="429851at2759"/>
<protein>
    <recommendedName>
        <fullName evidence="8">SSD domain-containing protein</fullName>
    </recommendedName>
</protein>
<comment type="similarity">
    <text evidence="6">Belongs to the dispatched family.</text>
</comment>
<dbReference type="GO" id="GO:0016020">
    <property type="term" value="C:membrane"/>
    <property type="evidence" value="ECO:0007669"/>
    <property type="project" value="UniProtKB-SubCell"/>
</dbReference>
<dbReference type="PROSITE" id="PS50156">
    <property type="entry name" value="SSD"/>
    <property type="match status" value="1"/>
</dbReference>
<name>A0A8S3Z3S9_9EUPU</name>
<dbReference type="EMBL" id="CAJHNH020001711">
    <property type="protein sequence ID" value="CAG5124157.1"/>
    <property type="molecule type" value="Genomic_DNA"/>
</dbReference>
<evidence type="ECO:0000256" key="5">
    <source>
        <dbReference type="ARBA" id="ARBA00023180"/>
    </source>
</evidence>
<evidence type="ECO:0000256" key="3">
    <source>
        <dbReference type="ARBA" id="ARBA00022989"/>
    </source>
</evidence>
<accession>A0A8S3Z3S9</accession>
<evidence type="ECO:0000256" key="2">
    <source>
        <dbReference type="ARBA" id="ARBA00022692"/>
    </source>
</evidence>
<dbReference type="PANTHER" id="PTHR45951:SF7">
    <property type="entry name" value="SSD DOMAIN-CONTAINING PROTEIN"/>
    <property type="match status" value="1"/>
</dbReference>
<dbReference type="InterPro" id="IPR052081">
    <property type="entry name" value="Dispatched_Hh_regulator"/>
</dbReference>
<evidence type="ECO:0000313" key="10">
    <source>
        <dbReference type="Proteomes" id="UP000678393"/>
    </source>
</evidence>
<keyword evidence="5" id="KW-0325">Glycoprotein</keyword>
<keyword evidence="2 7" id="KW-0812">Transmembrane</keyword>
<keyword evidence="10" id="KW-1185">Reference proteome</keyword>
<evidence type="ECO:0000256" key="7">
    <source>
        <dbReference type="SAM" id="Phobius"/>
    </source>
</evidence>
<gene>
    <name evidence="9" type="ORF">CUNI_LOCUS9715</name>
</gene>
<evidence type="ECO:0000313" key="9">
    <source>
        <dbReference type="EMBL" id="CAG5124157.1"/>
    </source>
</evidence>
<organism evidence="9 10">
    <name type="scientific">Candidula unifasciata</name>
    <dbReference type="NCBI Taxonomy" id="100452"/>
    <lineage>
        <taxon>Eukaryota</taxon>
        <taxon>Metazoa</taxon>
        <taxon>Spiralia</taxon>
        <taxon>Lophotrochozoa</taxon>
        <taxon>Mollusca</taxon>
        <taxon>Gastropoda</taxon>
        <taxon>Heterobranchia</taxon>
        <taxon>Euthyneura</taxon>
        <taxon>Panpulmonata</taxon>
        <taxon>Eupulmonata</taxon>
        <taxon>Stylommatophora</taxon>
        <taxon>Helicina</taxon>
        <taxon>Helicoidea</taxon>
        <taxon>Geomitridae</taxon>
        <taxon>Candidula</taxon>
    </lineage>
</organism>
<dbReference type="InterPro" id="IPR003392">
    <property type="entry name" value="PTHD_SSD"/>
</dbReference>
<keyword evidence="4 7" id="KW-0472">Membrane</keyword>
<dbReference type="Pfam" id="PF02460">
    <property type="entry name" value="Patched"/>
    <property type="match status" value="1"/>
</dbReference>
<feature type="non-terminal residue" evidence="9">
    <location>
        <position position="1"/>
    </location>
</feature>
<feature type="transmembrane region" description="Helical" evidence="7">
    <location>
        <begin position="59"/>
        <end position="85"/>
    </location>
</feature>
<reference evidence="9" key="1">
    <citation type="submission" date="2021-04" db="EMBL/GenBank/DDBJ databases">
        <authorList>
            <consortium name="Molecular Ecology Group"/>
        </authorList>
    </citation>
    <scope>NUCLEOTIDE SEQUENCE</scope>
</reference>
<dbReference type="Gene3D" id="1.20.1640.10">
    <property type="entry name" value="Multidrug efflux transporter AcrB transmembrane domain"/>
    <property type="match status" value="1"/>
</dbReference>
<proteinExistence type="inferred from homology"/>
<evidence type="ECO:0000256" key="1">
    <source>
        <dbReference type="ARBA" id="ARBA00004141"/>
    </source>
</evidence>
<evidence type="ECO:0000259" key="8">
    <source>
        <dbReference type="PROSITE" id="PS50156"/>
    </source>
</evidence>
<comment type="subcellular location">
    <subcellularLocation>
        <location evidence="1">Membrane</location>
        <topology evidence="1">Multi-pass membrane protein</topology>
    </subcellularLocation>
</comment>
<dbReference type="PANTHER" id="PTHR45951">
    <property type="entry name" value="PROTEIN DISPATCHED-RELATED"/>
    <property type="match status" value="1"/>
</dbReference>
<dbReference type="Proteomes" id="UP000678393">
    <property type="component" value="Unassembled WGS sequence"/>
</dbReference>